<dbReference type="PROSITE" id="PS51795">
    <property type="entry name" value="ZF_FLZ"/>
    <property type="match status" value="1"/>
</dbReference>
<keyword evidence="5" id="KW-0863">Zinc-finger</keyword>
<feature type="zinc finger region" description="FLZ-type" evidence="6">
    <location>
        <begin position="89"/>
        <end position="133"/>
    </location>
</feature>
<evidence type="ECO:0000313" key="9">
    <source>
        <dbReference type="EMBL" id="KAK2993373.1"/>
    </source>
</evidence>
<feature type="region of interest" description="Disordered" evidence="7">
    <location>
        <begin position="125"/>
        <end position="169"/>
    </location>
</feature>
<dbReference type="PANTHER" id="PTHR33059">
    <property type="entry name" value="FCS-LIKE ZINC FINGER 5"/>
    <property type="match status" value="1"/>
</dbReference>
<evidence type="ECO:0000256" key="6">
    <source>
        <dbReference type="PROSITE-ProRule" id="PRU01131"/>
    </source>
</evidence>
<evidence type="ECO:0000313" key="10">
    <source>
        <dbReference type="Proteomes" id="UP001187471"/>
    </source>
</evidence>
<dbReference type="GO" id="GO:0005737">
    <property type="term" value="C:cytoplasm"/>
    <property type="evidence" value="ECO:0007669"/>
    <property type="project" value="UniProtKB-SubCell"/>
</dbReference>
<dbReference type="Proteomes" id="UP001187471">
    <property type="component" value="Unassembled WGS sequence"/>
</dbReference>
<accession>A0AA88UU52</accession>
<name>A0AA88UU52_9ASTE</name>
<feature type="region of interest" description="Disordered" evidence="7">
    <location>
        <begin position="1"/>
        <end position="36"/>
    </location>
</feature>
<evidence type="ECO:0000256" key="3">
    <source>
        <dbReference type="ARBA" id="ARBA00022490"/>
    </source>
</evidence>
<feature type="compositionally biased region" description="Basic and acidic residues" evidence="7">
    <location>
        <begin position="125"/>
        <end position="136"/>
    </location>
</feature>
<dbReference type="Pfam" id="PF04570">
    <property type="entry name" value="zf-FLZ"/>
    <property type="match status" value="1"/>
</dbReference>
<feature type="compositionally biased region" description="Polar residues" evidence="7">
    <location>
        <begin position="158"/>
        <end position="169"/>
    </location>
</feature>
<keyword evidence="3" id="KW-0963">Cytoplasm</keyword>
<comment type="similarity">
    <text evidence="2">Belongs to the FLZ family.</text>
</comment>
<dbReference type="GO" id="GO:0008270">
    <property type="term" value="F:zinc ion binding"/>
    <property type="evidence" value="ECO:0007669"/>
    <property type="project" value="UniProtKB-KW"/>
</dbReference>
<dbReference type="PANTHER" id="PTHR33059:SF4">
    <property type="entry name" value="FCS-LIKE ZINC FINGER 5"/>
    <property type="match status" value="1"/>
</dbReference>
<dbReference type="InterPro" id="IPR007650">
    <property type="entry name" value="Zf-FLZ_dom"/>
</dbReference>
<protein>
    <recommendedName>
        <fullName evidence="8">FLZ-type domain-containing protein</fullName>
    </recommendedName>
</protein>
<sequence>MLLGKRARLSMRRTTSTAGFIDGDQSNLEAPQPLEPQRPINDYEEGGPATPRENIIVVGSRAGDHRSVATFSPRYHRTSRGDSVETTADFLRTCGLCKRRLSLARDIYMYRGDTAFCSLECREQQMNRDERKEKRSISMMASKNDELLHHNRSPASPEASTKSQTVAAT</sequence>
<keyword evidence="4" id="KW-0479">Metal-binding</keyword>
<evidence type="ECO:0000256" key="4">
    <source>
        <dbReference type="ARBA" id="ARBA00022723"/>
    </source>
</evidence>
<evidence type="ECO:0000256" key="1">
    <source>
        <dbReference type="ARBA" id="ARBA00004496"/>
    </source>
</evidence>
<organism evidence="9 10">
    <name type="scientific">Escallonia rubra</name>
    <dbReference type="NCBI Taxonomy" id="112253"/>
    <lineage>
        <taxon>Eukaryota</taxon>
        <taxon>Viridiplantae</taxon>
        <taxon>Streptophyta</taxon>
        <taxon>Embryophyta</taxon>
        <taxon>Tracheophyta</taxon>
        <taxon>Spermatophyta</taxon>
        <taxon>Magnoliopsida</taxon>
        <taxon>eudicotyledons</taxon>
        <taxon>Gunneridae</taxon>
        <taxon>Pentapetalae</taxon>
        <taxon>asterids</taxon>
        <taxon>campanulids</taxon>
        <taxon>Escalloniales</taxon>
        <taxon>Escalloniaceae</taxon>
        <taxon>Escallonia</taxon>
    </lineage>
</organism>
<comment type="subcellular location">
    <subcellularLocation>
        <location evidence="1">Cytoplasm</location>
    </subcellularLocation>
</comment>
<evidence type="ECO:0000256" key="2">
    <source>
        <dbReference type="ARBA" id="ARBA00009374"/>
    </source>
</evidence>
<comment type="caution">
    <text evidence="9">The sequence shown here is derived from an EMBL/GenBank/DDBJ whole genome shotgun (WGS) entry which is preliminary data.</text>
</comment>
<feature type="compositionally biased region" description="Polar residues" evidence="7">
    <location>
        <begin position="12"/>
        <end position="29"/>
    </location>
</feature>
<reference evidence="9" key="1">
    <citation type="submission" date="2022-12" db="EMBL/GenBank/DDBJ databases">
        <title>Draft genome assemblies for two species of Escallonia (Escalloniales).</title>
        <authorList>
            <person name="Chanderbali A."/>
            <person name="Dervinis C."/>
            <person name="Anghel I."/>
            <person name="Soltis D."/>
            <person name="Soltis P."/>
            <person name="Zapata F."/>
        </authorList>
    </citation>
    <scope>NUCLEOTIDE SEQUENCE</scope>
    <source>
        <strain evidence="9">UCBG92.1500</strain>
        <tissue evidence="9">Leaf</tissue>
    </source>
</reference>
<dbReference type="EMBL" id="JAVXUO010000322">
    <property type="protein sequence ID" value="KAK2993373.1"/>
    <property type="molecule type" value="Genomic_DNA"/>
</dbReference>
<keyword evidence="10" id="KW-1185">Reference proteome</keyword>
<evidence type="ECO:0000256" key="5">
    <source>
        <dbReference type="ARBA" id="ARBA00022771"/>
    </source>
</evidence>
<keyword evidence="5" id="KW-0862">Zinc</keyword>
<proteinExistence type="inferred from homology"/>
<feature type="compositionally biased region" description="Basic residues" evidence="7">
    <location>
        <begin position="1"/>
        <end position="11"/>
    </location>
</feature>
<feature type="domain" description="FLZ-type" evidence="8">
    <location>
        <begin position="89"/>
        <end position="133"/>
    </location>
</feature>
<evidence type="ECO:0000259" key="8">
    <source>
        <dbReference type="PROSITE" id="PS51795"/>
    </source>
</evidence>
<dbReference type="AlphaFoldDB" id="A0AA88UU52"/>
<gene>
    <name evidence="9" type="ORF">RJ640_008974</name>
</gene>
<evidence type="ECO:0000256" key="7">
    <source>
        <dbReference type="SAM" id="MobiDB-lite"/>
    </source>
</evidence>